<keyword evidence="3" id="KW-1185">Reference proteome</keyword>
<dbReference type="STRING" id="1077348.A0A2G8SB42"/>
<reference evidence="2 3" key="1">
    <citation type="journal article" date="2015" name="Sci. Rep.">
        <title>Chromosome-level genome map provides insights into diverse defense mechanisms in the medicinal fungus Ganoderma sinense.</title>
        <authorList>
            <person name="Zhu Y."/>
            <person name="Xu J."/>
            <person name="Sun C."/>
            <person name="Zhou S."/>
            <person name="Xu H."/>
            <person name="Nelson D.R."/>
            <person name="Qian J."/>
            <person name="Song J."/>
            <person name="Luo H."/>
            <person name="Xiang L."/>
            <person name="Li Y."/>
            <person name="Xu Z."/>
            <person name="Ji A."/>
            <person name="Wang L."/>
            <person name="Lu S."/>
            <person name="Hayward A."/>
            <person name="Sun W."/>
            <person name="Li X."/>
            <person name="Schwartz D.C."/>
            <person name="Wang Y."/>
            <person name="Chen S."/>
        </authorList>
    </citation>
    <scope>NUCLEOTIDE SEQUENCE [LARGE SCALE GENOMIC DNA]</scope>
    <source>
        <strain evidence="2 3">ZZ0214-1</strain>
    </source>
</reference>
<proteinExistence type="predicted"/>
<feature type="compositionally biased region" description="Basic and acidic residues" evidence="1">
    <location>
        <begin position="1"/>
        <end position="11"/>
    </location>
</feature>
<accession>A0A2G8SB42</accession>
<feature type="region of interest" description="Disordered" evidence="1">
    <location>
        <begin position="1"/>
        <end position="156"/>
    </location>
</feature>
<organism evidence="2 3">
    <name type="scientific">Ganoderma sinense ZZ0214-1</name>
    <dbReference type="NCBI Taxonomy" id="1077348"/>
    <lineage>
        <taxon>Eukaryota</taxon>
        <taxon>Fungi</taxon>
        <taxon>Dikarya</taxon>
        <taxon>Basidiomycota</taxon>
        <taxon>Agaricomycotina</taxon>
        <taxon>Agaricomycetes</taxon>
        <taxon>Polyporales</taxon>
        <taxon>Polyporaceae</taxon>
        <taxon>Ganoderma</taxon>
    </lineage>
</organism>
<evidence type="ECO:0000313" key="3">
    <source>
        <dbReference type="Proteomes" id="UP000230002"/>
    </source>
</evidence>
<dbReference type="OrthoDB" id="2665636at2759"/>
<sequence>MSSVHPLRERLQSNSPEPDIARPTTPLRINKHSSSSPRQGLSPRQSSNHSQVQVARRSSSSFKHVRENNLVTKSPFRTLIPHPPPHNPSPRKVSGEKRPRPDSMHAQAENEKPLGFKRRQSKGFQGLLQKEPVTKSPFRRPDDSSSDPLPRRPSQA</sequence>
<feature type="compositionally biased region" description="Basic and acidic residues" evidence="1">
    <location>
        <begin position="93"/>
        <end position="114"/>
    </location>
</feature>
<evidence type="ECO:0000256" key="1">
    <source>
        <dbReference type="SAM" id="MobiDB-lite"/>
    </source>
</evidence>
<evidence type="ECO:0000313" key="2">
    <source>
        <dbReference type="EMBL" id="PIL30986.1"/>
    </source>
</evidence>
<feature type="compositionally biased region" description="Polar residues" evidence="1">
    <location>
        <begin position="32"/>
        <end position="49"/>
    </location>
</feature>
<name>A0A2G8SB42_9APHY</name>
<dbReference type="Proteomes" id="UP000230002">
    <property type="component" value="Unassembled WGS sequence"/>
</dbReference>
<gene>
    <name evidence="2" type="ORF">GSI_05679</name>
</gene>
<feature type="compositionally biased region" description="Low complexity" evidence="1">
    <location>
        <begin position="50"/>
        <end position="61"/>
    </location>
</feature>
<protein>
    <submittedName>
        <fullName evidence="2">Uncharacterized protein</fullName>
    </submittedName>
</protein>
<dbReference type="AlphaFoldDB" id="A0A2G8SB42"/>
<dbReference type="EMBL" id="AYKW01000012">
    <property type="protein sequence ID" value="PIL30986.1"/>
    <property type="molecule type" value="Genomic_DNA"/>
</dbReference>
<comment type="caution">
    <text evidence="2">The sequence shown here is derived from an EMBL/GenBank/DDBJ whole genome shotgun (WGS) entry which is preliminary data.</text>
</comment>
<feature type="compositionally biased region" description="Low complexity" evidence="1">
    <location>
        <begin position="146"/>
        <end position="156"/>
    </location>
</feature>